<feature type="active site" description="Charge relay system" evidence="5">
    <location>
        <position position="266"/>
    </location>
</feature>
<dbReference type="Proteomes" id="UP001597497">
    <property type="component" value="Unassembled WGS sequence"/>
</dbReference>
<dbReference type="PANTHER" id="PTHR43806">
    <property type="entry name" value="PEPTIDASE S8"/>
    <property type="match status" value="1"/>
</dbReference>
<dbReference type="InterPro" id="IPR000209">
    <property type="entry name" value="Peptidase_S8/S53_dom"/>
</dbReference>
<keyword evidence="8" id="KW-1185">Reference proteome</keyword>
<comment type="similarity">
    <text evidence="1 5">Belongs to the peptidase S8 family.</text>
</comment>
<dbReference type="SUPFAM" id="SSF52743">
    <property type="entry name" value="Subtilisin-like"/>
    <property type="match status" value="1"/>
</dbReference>
<reference evidence="8" key="1">
    <citation type="journal article" date="2019" name="Int. J. Syst. Evol. Microbiol.">
        <title>The Global Catalogue of Microorganisms (GCM) 10K type strain sequencing project: providing services to taxonomists for standard genome sequencing and annotation.</title>
        <authorList>
            <consortium name="The Broad Institute Genomics Platform"/>
            <consortium name="The Broad Institute Genome Sequencing Center for Infectious Disease"/>
            <person name="Wu L."/>
            <person name="Ma J."/>
        </authorList>
    </citation>
    <scope>NUCLEOTIDE SEQUENCE [LARGE SCALE GENOMIC DNA]</scope>
    <source>
        <strain evidence="8">KCTC 33676</strain>
    </source>
</reference>
<dbReference type="InterPro" id="IPR023827">
    <property type="entry name" value="Peptidase_S8_Asp-AS"/>
</dbReference>
<evidence type="ECO:0000313" key="7">
    <source>
        <dbReference type="EMBL" id="MFD2671460.1"/>
    </source>
</evidence>
<gene>
    <name evidence="7" type="ORF">ACFSUC_07550</name>
</gene>
<evidence type="ECO:0000313" key="8">
    <source>
        <dbReference type="Proteomes" id="UP001597497"/>
    </source>
</evidence>
<evidence type="ECO:0000256" key="4">
    <source>
        <dbReference type="ARBA" id="ARBA00022825"/>
    </source>
</evidence>
<dbReference type="EMBL" id="JBHUMM010000011">
    <property type="protein sequence ID" value="MFD2671460.1"/>
    <property type="molecule type" value="Genomic_DNA"/>
</dbReference>
<accession>A0ABW5RA09</accession>
<dbReference type="InterPro" id="IPR036852">
    <property type="entry name" value="Peptidase_S8/S53_dom_sf"/>
</dbReference>
<feature type="active site" description="Charge relay system" evidence="5">
    <location>
        <position position="62"/>
    </location>
</feature>
<dbReference type="PROSITE" id="PS51892">
    <property type="entry name" value="SUBTILASE"/>
    <property type="match status" value="1"/>
</dbReference>
<comment type="caution">
    <text evidence="7">The sequence shown here is derived from an EMBL/GenBank/DDBJ whole genome shotgun (WGS) entry which is preliminary data.</text>
</comment>
<dbReference type="InterPro" id="IPR050131">
    <property type="entry name" value="Peptidase_S8_subtilisin-like"/>
</dbReference>
<evidence type="ECO:0000256" key="5">
    <source>
        <dbReference type="PROSITE-ProRule" id="PRU01240"/>
    </source>
</evidence>
<feature type="active site" description="Charge relay system" evidence="5">
    <location>
        <position position="95"/>
    </location>
</feature>
<keyword evidence="2 5" id="KW-0645">Protease</keyword>
<evidence type="ECO:0000256" key="2">
    <source>
        <dbReference type="ARBA" id="ARBA00022670"/>
    </source>
</evidence>
<protein>
    <submittedName>
        <fullName evidence="7">S8 family serine peptidase</fullName>
    </submittedName>
</protein>
<keyword evidence="3 5" id="KW-0378">Hydrolase</keyword>
<evidence type="ECO:0000256" key="1">
    <source>
        <dbReference type="ARBA" id="ARBA00011073"/>
    </source>
</evidence>
<dbReference type="Pfam" id="PF00082">
    <property type="entry name" value="Peptidase_S8"/>
    <property type="match status" value="1"/>
</dbReference>
<dbReference type="PROSITE" id="PS00137">
    <property type="entry name" value="SUBTILASE_HIS"/>
    <property type="match status" value="1"/>
</dbReference>
<dbReference type="InterPro" id="IPR022398">
    <property type="entry name" value="Peptidase_S8_His-AS"/>
</dbReference>
<dbReference type="PANTHER" id="PTHR43806:SF11">
    <property type="entry name" value="CEREVISIN-RELATED"/>
    <property type="match status" value="1"/>
</dbReference>
<name>A0ABW5RA09_9BACL</name>
<dbReference type="PROSITE" id="PS00136">
    <property type="entry name" value="SUBTILASE_ASP"/>
    <property type="match status" value="1"/>
</dbReference>
<dbReference type="Gene3D" id="3.40.50.200">
    <property type="entry name" value="Peptidase S8/S53 domain"/>
    <property type="match status" value="1"/>
</dbReference>
<evidence type="ECO:0000259" key="6">
    <source>
        <dbReference type="Pfam" id="PF00082"/>
    </source>
</evidence>
<dbReference type="RefSeq" id="WP_379928931.1">
    <property type="nucleotide sequence ID" value="NZ_JBHUMM010000011.1"/>
</dbReference>
<feature type="domain" description="Peptidase S8/S53" evidence="6">
    <location>
        <begin position="53"/>
        <end position="299"/>
    </location>
</feature>
<keyword evidence="4 5" id="KW-0720">Serine protease</keyword>
<dbReference type="PRINTS" id="PR00723">
    <property type="entry name" value="SUBTILISIN"/>
</dbReference>
<proteinExistence type="inferred from homology"/>
<dbReference type="InterPro" id="IPR015500">
    <property type="entry name" value="Peptidase_S8_subtilisin-rel"/>
</dbReference>
<organism evidence="7 8">
    <name type="scientific">Marinicrinis sediminis</name>
    <dbReference type="NCBI Taxonomy" id="1652465"/>
    <lineage>
        <taxon>Bacteria</taxon>
        <taxon>Bacillati</taxon>
        <taxon>Bacillota</taxon>
        <taxon>Bacilli</taxon>
        <taxon>Bacillales</taxon>
        <taxon>Paenibacillaceae</taxon>
    </lineage>
</organism>
<sequence>MLKSIVFLCILATIYFCYILTISSDNEYTNKLEVQQLNLKEYLNLAEYNVYSGKGTTIAILDSGISNHSDLNMNNLISFVDFTHDNKEMYDDNGHGTAITGIIAGDGEYQGIAPDTKYIIIKVLDEENQADYNSLMQSINWILLNHEKYEIDIINISLGIQSYISHENISLERKIQEMLDHGLIVVAAAGNSGPYEDTITFPGSIPGIISVEYLNTHHSYDYNDATVAISSSRGNNINCKPEIYIPAIDMKVLRKNSGYTIKSGSSFATAVVAGVLSLLLEKFPEFSPDQIRKELLDNTVEIDDKSVNCIPKVLFVKS</sequence>
<evidence type="ECO:0000256" key="3">
    <source>
        <dbReference type="ARBA" id="ARBA00022801"/>
    </source>
</evidence>